<dbReference type="PROSITE" id="PS01066">
    <property type="entry name" value="UPP_SYNTHASE"/>
    <property type="match status" value="1"/>
</dbReference>
<dbReference type="CDD" id="cd00475">
    <property type="entry name" value="Cis_IPPS"/>
    <property type="match status" value="1"/>
</dbReference>
<organism evidence="3">
    <name type="scientific">hydrothermal vent metagenome</name>
    <dbReference type="NCBI Taxonomy" id="652676"/>
    <lineage>
        <taxon>unclassified sequences</taxon>
        <taxon>metagenomes</taxon>
        <taxon>ecological metagenomes</taxon>
    </lineage>
</organism>
<dbReference type="SUPFAM" id="SSF64005">
    <property type="entry name" value="Undecaprenyl diphosphate synthase"/>
    <property type="match status" value="1"/>
</dbReference>
<dbReference type="AlphaFoldDB" id="A0A3B1CDL1"/>
<sequence>MLTNIPRHVGVIMDGNGRWAQLRGLPRVEGHRKGAERTKELIKAAQEVGIDVLTLYAFSLENWQRPDDEVTTLMELLQLYLTKELKDLIMEGIRFRVIGDRAKLPLVIQGIITEIEERTSANKGLTLVTALSYGGRDEILRAVKKAIAGGIGADEISEETFEVLLDTSGLPAVDLIVRTSGEKRLSNFLLWQGAYAELYFTETLWPDFTREEFLCAMQDYQRRERRFGGIMSPSES</sequence>
<comment type="cofactor">
    <cofactor evidence="1">
        <name>Mg(2+)</name>
        <dbReference type="ChEBI" id="CHEBI:18420"/>
    </cofactor>
</comment>
<dbReference type="HAMAP" id="MF_01139">
    <property type="entry name" value="ISPT"/>
    <property type="match status" value="1"/>
</dbReference>
<evidence type="ECO:0000256" key="1">
    <source>
        <dbReference type="ARBA" id="ARBA00001946"/>
    </source>
</evidence>
<dbReference type="EC" id="2.5.1.31" evidence="3"/>
<accession>A0A3B1CDL1</accession>
<reference evidence="3" key="1">
    <citation type="submission" date="2018-06" db="EMBL/GenBank/DDBJ databases">
        <authorList>
            <person name="Zhirakovskaya E."/>
        </authorList>
    </citation>
    <scope>NUCLEOTIDE SEQUENCE</scope>
</reference>
<dbReference type="EMBL" id="UOGH01000083">
    <property type="protein sequence ID" value="VAX28329.1"/>
    <property type="molecule type" value="Genomic_DNA"/>
</dbReference>
<dbReference type="Pfam" id="PF01255">
    <property type="entry name" value="Prenyltransf"/>
    <property type="match status" value="1"/>
</dbReference>
<proteinExistence type="inferred from homology"/>
<dbReference type="InterPro" id="IPR001441">
    <property type="entry name" value="UPP_synth-like"/>
</dbReference>
<keyword evidence="2 3" id="KW-0808">Transferase</keyword>
<name>A0A3B1CDL1_9ZZZZ</name>
<dbReference type="GO" id="GO:0008834">
    <property type="term" value="F:ditrans,polycis-undecaprenyl-diphosphate synthase [(2E,6E)-farnesyl-diphosphate specific] activity"/>
    <property type="evidence" value="ECO:0007669"/>
    <property type="project" value="UniProtKB-EC"/>
</dbReference>
<dbReference type="PANTHER" id="PTHR10291">
    <property type="entry name" value="DEHYDRODOLICHYL DIPHOSPHATE SYNTHASE FAMILY MEMBER"/>
    <property type="match status" value="1"/>
</dbReference>
<dbReference type="Gene3D" id="3.40.1180.10">
    <property type="entry name" value="Decaprenyl diphosphate synthase-like"/>
    <property type="match status" value="1"/>
</dbReference>
<dbReference type="InterPro" id="IPR036424">
    <property type="entry name" value="UPP_synth-like_sf"/>
</dbReference>
<dbReference type="InterPro" id="IPR018520">
    <property type="entry name" value="UPP_synth-like_CS"/>
</dbReference>
<dbReference type="GO" id="GO:0016094">
    <property type="term" value="P:polyprenol biosynthetic process"/>
    <property type="evidence" value="ECO:0007669"/>
    <property type="project" value="TreeGrafter"/>
</dbReference>
<protein>
    <submittedName>
        <fullName evidence="3">Undecaprenyl diphosphate synthase</fullName>
        <ecNumber evidence="3">2.5.1.31</ecNumber>
    </submittedName>
</protein>
<gene>
    <name evidence="3" type="ORF">MNBD_NITROSPIRAE02-1400</name>
</gene>
<dbReference type="PANTHER" id="PTHR10291:SF0">
    <property type="entry name" value="DEHYDRODOLICHYL DIPHOSPHATE SYNTHASE 2"/>
    <property type="match status" value="1"/>
</dbReference>
<evidence type="ECO:0000313" key="3">
    <source>
        <dbReference type="EMBL" id="VAX28329.1"/>
    </source>
</evidence>
<dbReference type="NCBIfam" id="TIGR00055">
    <property type="entry name" value="uppS"/>
    <property type="match status" value="1"/>
</dbReference>
<evidence type="ECO:0000256" key="2">
    <source>
        <dbReference type="ARBA" id="ARBA00022679"/>
    </source>
</evidence>
<dbReference type="FunFam" id="3.40.1180.10:FF:000001">
    <property type="entry name" value="(2E,6E)-farnesyl-diphosphate-specific ditrans,polycis-undecaprenyl-diphosphate synthase"/>
    <property type="match status" value="1"/>
</dbReference>